<sequence>MQSYTYLLIDIGCILVPFAASFYPKHRFFNDWKPFFIANGIVGLFFLLWDAYFTSKGIWGFNADYLTGLYIFNLPLEEVLFFVCIPYACVFTYFALKYLAEKNPLGRYQRILTIILIFVLLGLGVLYSDRWYTGMTFLLTATYLIFRLIRRTNLAYHYLAYFLILPFFFISNGILTGSLLDAPIVWYNDEEIIGIRLFTIPVEDTIYGLLLIVLNIDLYEFLRKRFLLQQS</sequence>
<keyword evidence="2" id="KW-1185">Reference proteome</keyword>
<organism evidence="1 2">
    <name type="scientific">Meishania litoralis</name>
    <dbReference type="NCBI Taxonomy" id="3434685"/>
    <lineage>
        <taxon>Bacteria</taxon>
        <taxon>Pseudomonadati</taxon>
        <taxon>Bacteroidota</taxon>
        <taxon>Flavobacteriia</taxon>
        <taxon>Flavobacteriales</taxon>
        <taxon>Flavobacteriaceae</taxon>
        <taxon>Meishania</taxon>
    </lineage>
</organism>
<dbReference type="EMBL" id="JBHFPV010000001">
    <property type="protein sequence ID" value="MFH6603385.1"/>
    <property type="molecule type" value="Genomic_DNA"/>
</dbReference>
<comment type="caution">
    <text evidence="1">The sequence shown here is derived from an EMBL/GenBank/DDBJ whole genome shotgun (WGS) entry which is preliminary data.</text>
</comment>
<evidence type="ECO:0000313" key="1">
    <source>
        <dbReference type="EMBL" id="MFH6603385.1"/>
    </source>
</evidence>
<name>A0ACC7LK13_9FLAO</name>
<evidence type="ECO:0000313" key="2">
    <source>
        <dbReference type="Proteomes" id="UP001595191"/>
    </source>
</evidence>
<protein>
    <submittedName>
        <fullName evidence="1">Lycopene cyclase domain-containing protein</fullName>
    </submittedName>
</protein>
<proteinExistence type="predicted"/>
<reference evidence="1" key="1">
    <citation type="submission" date="2024-09" db="EMBL/GenBank/DDBJ databases">
        <authorList>
            <person name="Liu J."/>
        </authorList>
    </citation>
    <scope>NUCLEOTIDE SEQUENCE</scope>
    <source>
        <strain evidence="1">NBU2967</strain>
    </source>
</reference>
<accession>A0ACC7LK13</accession>
<gene>
    <name evidence="1" type="ORF">ACEZ3G_07850</name>
</gene>
<dbReference type="Proteomes" id="UP001595191">
    <property type="component" value="Unassembled WGS sequence"/>
</dbReference>